<dbReference type="PROSITE" id="PS51677">
    <property type="entry name" value="NODB"/>
    <property type="match status" value="1"/>
</dbReference>
<dbReference type="Pfam" id="PF01522">
    <property type="entry name" value="Polysacc_deac_1"/>
    <property type="match status" value="1"/>
</dbReference>
<proteinExistence type="predicted"/>
<sequence length="285" mass="31586">MRGKTPLVACLVAGVLGVGAGIWPEVRTHAAANTDPSMRGELSAMLADQQWQRPKPGSWTIEQAADIPRGPVPTIRRINTQDKVVFLTIDDGYEYDAEFVRLVREHRVPILTFLTSSYIKGQGQYFWAMRNAGSRMENHSVTHPALNTLPLERQRKEICDASDAIARQYGRRPTFLRPPFGAMNALTQQAAKECGIKLIMLWNVEFYNGTTGPGVGFNGFARGDGGGKHFRPGDIVLMHYRKGLAGHLKMILTWIREQGFRPAAVENYIPRSLGGNAPDSATQVK</sequence>
<dbReference type="RefSeq" id="WP_012853293.1">
    <property type="nucleotide sequence ID" value="NC_013510.1"/>
</dbReference>
<dbReference type="EMBL" id="CP001738">
    <property type="protein sequence ID" value="ACY98509.1"/>
    <property type="molecule type" value="Genomic_DNA"/>
</dbReference>
<dbReference type="GO" id="GO:0016810">
    <property type="term" value="F:hydrolase activity, acting on carbon-nitrogen (but not peptide) bonds"/>
    <property type="evidence" value="ECO:0007669"/>
    <property type="project" value="InterPro"/>
</dbReference>
<feature type="domain" description="NodB homology" evidence="1">
    <location>
        <begin position="83"/>
        <end position="263"/>
    </location>
</feature>
<dbReference type="PANTHER" id="PTHR10587:SF134">
    <property type="entry name" value="SECRETED PROTEIN"/>
    <property type="match status" value="1"/>
</dbReference>
<dbReference type="SUPFAM" id="SSF88713">
    <property type="entry name" value="Glycoside hydrolase/deacetylase"/>
    <property type="match status" value="1"/>
</dbReference>
<dbReference type="PANTHER" id="PTHR10587">
    <property type="entry name" value="GLYCOSYL TRANSFERASE-RELATED"/>
    <property type="match status" value="1"/>
</dbReference>
<dbReference type="STRING" id="471852.Tcur_2967"/>
<dbReference type="KEGG" id="tcu:Tcur_2967"/>
<dbReference type="GO" id="GO:0005975">
    <property type="term" value="P:carbohydrate metabolic process"/>
    <property type="evidence" value="ECO:0007669"/>
    <property type="project" value="InterPro"/>
</dbReference>
<accession>D1A7Y7</accession>
<organism evidence="2 3">
    <name type="scientific">Thermomonospora curvata (strain ATCC 19995 / DSM 43183 / JCM 3096 / KCTC 9072 / NBRC 15933 / NCIMB 10081 / Henssen B9)</name>
    <dbReference type="NCBI Taxonomy" id="471852"/>
    <lineage>
        <taxon>Bacteria</taxon>
        <taxon>Bacillati</taxon>
        <taxon>Actinomycetota</taxon>
        <taxon>Actinomycetes</taxon>
        <taxon>Streptosporangiales</taxon>
        <taxon>Thermomonosporaceae</taxon>
        <taxon>Thermomonospora</taxon>
    </lineage>
</organism>
<dbReference type="InterPro" id="IPR050248">
    <property type="entry name" value="Polysacc_deacetylase_ArnD"/>
</dbReference>
<reference evidence="2 3" key="1">
    <citation type="journal article" date="2011" name="Stand. Genomic Sci.">
        <title>Complete genome sequence of Thermomonospora curvata type strain (B9).</title>
        <authorList>
            <person name="Chertkov O."/>
            <person name="Sikorski J."/>
            <person name="Nolan M."/>
            <person name="Lapidus A."/>
            <person name="Lucas S."/>
            <person name="Del Rio T.G."/>
            <person name="Tice H."/>
            <person name="Cheng J.F."/>
            <person name="Goodwin L."/>
            <person name="Pitluck S."/>
            <person name="Liolios K."/>
            <person name="Ivanova N."/>
            <person name="Mavromatis K."/>
            <person name="Mikhailova N."/>
            <person name="Ovchinnikova G."/>
            <person name="Pati A."/>
            <person name="Chen A."/>
            <person name="Palaniappan K."/>
            <person name="Djao O.D."/>
            <person name="Land M."/>
            <person name="Hauser L."/>
            <person name="Chang Y.J."/>
            <person name="Jeffries C.D."/>
            <person name="Brettin T."/>
            <person name="Han C."/>
            <person name="Detter J.C."/>
            <person name="Rohde M."/>
            <person name="Goker M."/>
            <person name="Woyke T."/>
            <person name="Bristow J."/>
            <person name="Eisen J.A."/>
            <person name="Markowitz V."/>
            <person name="Hugenholtz P."/>
            <person name="Klenk H.P."/>
            <person name="Kyrpides N.C."/>
        </authorList>
    </citation>
    <scope>NUCLEOTIDE SEQUENCE [LARGE SCALE GENOMIC DNA]</scope>
    <source>
        <strain evidence="3">ATCC 19995 / DSM 43183 / JCM 3096 / KCTC 9072 / NBRC 15933 / NCIMB 10081 / Henssen B9</strain>
    </source>
</reference>
<dbReference type="eggNOG" id="COG0726">
    <property type="taxonomic scope" value="Bacteria"/>
</dbReference>
<name>D1A7Y7_THECD</name>
<dbReference type="OrthoDB" id="3373088at2"/>
<dbReference type="HOGENOM" id="CLU_021264_7_0_11"/>
<evidence type="ECO:0000259" key="1">
    <source>
        <dbReference type="PROSITE" id="PS51677"/>
    </source>
</evidence>
<dbReference type="Gene3D" id="3.20.20.370">
    <property type="entry name" value="Glycoside hydrolase/deacetylase"/>
    <property type="match status" value="1"/>
</dbReference>
<evidence type="ECO:0000313" key="2">
    <source>
        <dbReference type="EMBL" id="ACY98509.1"/>
    </source>
</evidence>
<gene>
    <name evidence="2" type="ordered locus">Tcur_2967</name>
</gene>
<dbReference type="CDD" id="cd10917">
    <property type="entry name" value="CE4_NodB_like_6s_7s"/>
    <property type="match status" value="1"/>
</dbReference>
<dbReference type="InterPro" id="IPR011330">
    <property type="entry name" value="Glyco_hydro/deAcase_b/a-brl"/>
</dbReference>
<dbReference type="Proteomes" id="UP000001918">
    <property type="component" value="Chromosome"/>
</dbReference>
<keyword evidence="3" id="KW-1185">Reference proteome</keyword>
<dbReference type="AlphaFoldDB" id="D1A7Y7"/>
<dbReference type="InterPro" id="IPR002509">
    <property type="entry name" value="NODB_dom"/>
</dbReference>
<evidence type="ECO:0000313" key="3">
    <source>
        <dbReference type="Proteomes" id="UP000001918"/>
    </source>
</evidence>
<protein>
    <submittedName>
        <fullName evidence="2">Polysaccharide deacetylase</fullName>
    </submittedName>
</protein>